<sequence>MTMTTVRSRILAFLDLAHCSYRIQGNKVLTQNAELSFAADHLTINREGKPERTMPYQKLNLDKMLFLLNAQAERRP</sequence>
<reference evidence="2" key="1">
    <citation type="journal article" date="2019" name="Int. J. Syst. Evol. Microbiol.">
        <title>The Global Catalogue of Microorganisms (GCM) 10K type strain sequencing project: providing services to taxonomists for standard genome sequencing and annotation.</title>
        <authorList>
            <consortium name="The Broad Institute Genomics Platform"/>
            <consortium name="The Broad Institute Genome Sequencing Center for Infectious Disease"/>
            <person name="Wu L."/>
            <person name="Ma J."/>
        </authorList>
    </citation>
    <scope>NUCLEOTIDE SEQUENCE [LARGE SCALE GENOMIC DNA]</scope>
    <source>
        <strain evidence="2">DT28</strain>
    </source>
</reference>
<proteinExistence type="predicted"/>
<name>A0ABV9JQS3_9GAMM</name>
<evidence type="ECO:0000313" key="2">
    <source>
        <dbReference type="Proteomes" id="UP001595962"/>
    </source>
</evidence>
<dbReference type="Proteomes" id="UP001595962">
    <property type="component" value="Unassembled WGS sequence"/>
</dbReference>
<accession>A0ABV9JQS3</accession>
<keyword evidence="2" id="KW-1185">Reference proteome</keyword>
<dbReference type="RefSeq" id="WP_377335862.1">
    <property type="nucleotide sequence ID" value="NZ_JBHSGB010000017.1"/>
</dbReference>
<dbReference type="EMBL" id="JBHSGB010000017">
    <property type="protein sequence ID" value="MFC4656625.1"/>
    <property type="molecule type" value="Genomic_DNA"/>
</dbReference>
<protein>
    <submittedName>
        <fullName evidence="1">Uncharacterized protein</fullName>
    </submittedName>
</protein>
<evidence type="ECO:0000313" key="1">
    <source>
        <dbReference type="EMBL" id="MFC4656625.1"/>
    </source>
</evidence>
<comment type="caution">
    <text evidence="1">The sequence shown here is derived from an EMBL/GenBank/DDBJ whole genome shotgun (WGS) entry which is preliminary data.</text>
</comment>
<gene>
    <name evidence="1" type="ORF">ACFO3I_16520</name>
</gene>
<organism evidence="1 2">
    <name type="scientific">Rheinheimera marina</name>
    <dbReference type="NCBI Taxonomy" id="1774958"/>
    <lineage>
        <taxon>Bacteria</taxon>
        <taxon>Pseudomonadati</taxon>
        <taxon>Pseudomonadota</taxon>
        <taxon>Gammaproteobacteria</taxon>
        <taxon>Chromatiales</taxon>
        <taxon>Chromatiaceae</taxon>
        <taxon>Rheinheimera</taxon>
    </lineage>
</organism>